<gene>
    <name evidence="2" type="ORF">PPERSA_10723</name>
</gene>
<evidence type="ECO:0000313" key="3">
    <source>
        <dbReference type="Proteomes" id="UP000054937"/>
    </source>
</evidence>
<dbReference type="Pfam" id="PF01652">
    <property type="entry name" value="IF4E"/>
    <property type="match status" value="1"/>
</dbReference>
<keyword evidence="3" id="KW-1185">Reference proteome</keyword>
<comment type="caution">
    <text evidence="2">The sequence shown here is derived from an EMBL/GenBank/DDBJ whole genome shotgun (WGS) entry which is preliminary data.</text>
</comment>
<dbReference type="FunCoup" id="A0A0V0QDL8">
    <property type="interactions" value="79"/>
</dbReference>
<proteinExistence type="inferred from homology"/>
<dbReference type="InterPro" id="IPR001040">
    <property type="entry name" value="TIF_eIF_4E"/>
</dbReference>
<name>A0A0V0QDL8_PSEPJ</name>
<reference evidence="2 3" key="1">
    <citation type="journal article" date="2015" name="Sci. Rep.">
        <title>Genome of the facultative scuticociliatosis pathogen Pseudocohnilembus persalinus provides insight into its virulence through horizontal gene transfer.</title>
        <authorList>
            <person name="Xiong J."/>
            <person name="Wang G."/>
            <person name="Cheng J."/>
            <person name="Tian M."/>
            <person name="Pan X."/>
            <person name="Warren A."/>
            <person name="Jiang C."/>
            <person name="Yuan D."/>
            <person name="Miao W."/>
        </authorList>
    </citation>
    <scope>NUCLEOTIDE SEQUENCE [LARGE SCALE GENOMIC DNA]</scope>
    <source>
        <strain evidence="2">36N120E</strain>
    </source>
</reference>
<dbReference type="SUPFAM" id="SSF55418">
    <property type="entry name" value="eIF4e-like"/>
    <property type="match status" value="1"/>
</dbReference>
<evidence type="ECO:0000313" key="2">
    <source>
        <dbReference type="EMBL" id="KRX00224.1"/>
    </source>
</evidence>
<protein>
    <submittedName>
        <fullName evidence="2">Translation Initiation factor eIF-4e-like domain</fullName>
    </submittedName>
</protein>
<dbReference type="InterPro" id="IPR023398">
    <property type="entry name" value="TIF_eIF4e-like"/>
</dbReference>
<sequence>MSQQNDKVEDVDLNQEWICWEYYRSQVKSTSHDPDIYIKDNKQIFKFQKLSQFTYIWKNSAFGDPLKVFADQHQKIFKIDDREVEIETLSIFKNGIKPMFEDEANKEGCDYQFLINKDSQDEYKDKVRKIWEYLVMNLIVAENKFKDIICGIRIADKVFKSQIRLEIWIKEEKNMDFYDYLKKAFSDLLKIDVKDQIFQVSHKH</sequence>
<dbReference type="AlphaFoldDB" id="A0A0V0QDL8"/>
<dbReference type="GO" id="GO:0000340">
    <property type="term" value="F:RNA 7-methylguanosine cap binding"/>
    <property type="evidence" value="ECO:0007669"/>
    <property type="project" value="TreeGrafter"/>
</dbReference>
<dbReference type="Gene3D" id="3.30.760.10">
    <property type="entry name" value="RNA Cap, Translation Initiation Factor Eif4e"/>
    <property type="match status" value="1"/>
</dbReference>
<dbReference type="OrthoDB" id="283324at2759"/>
<keyword evidence="1 2" id="KW-0396">Initiation factor</keyword>
<accession>A0A0V0QDL8</accession>
<evidence type="ECO:0000256" key="1">
    <source>
        <dbReference type="RuleBase" id="RU004374"/>
    </source>
</evidence>
<dbReference type="InParanoid" id="A0A0V0QDL8"/>
<dbReference type="Proteomes" id="UP000054937">
    <property type="component" value="Unassembled WGS sequence"/>
</dbReference>
<dbReference type="PANTHER" id="PTHR11960">
    <property type="entry name" value="EUKARYOTIC TRANSLATION INITIATION FACTOR 4E RELATED"/>
    <property type="match status" value="1"/>
</dbReference>
<keyword evidence="1" id="KW-0694">RNA-binding</keyword>
<dbReference type="EMBL" id="LDAU01000194">
    <property type="protein sequence ID" value="KRX00224.1"/>
    <property type="molecule type" value="Genomic_DNA"/>
</dbReference>
<organism evidence="2 3">
    <name type="scientific">Pseudocohnilembus persalinus</name>
    <name type="common">Ciliate</name>
    <dbReference type="NCBI Taxonomy" id="266149"/>
    <lineage>
        <taxon>Eukaryota</taxon>
        <taxon>Sar</taxon>
        <taxon>Alveolata</taxon>
        <taxon>Ciliophora</taxon>
        <taxon>Intramacronucleata</taxon>
        <taxon>Oligohymenophorea</taxon>
        <taxon>Scuticociliatia</taxon>
        <taxon>Philasterida</taxon>
        <taxon>Pseudocohnilembidae</taxon>
        <taxon>Pseudocohnilembus</taxon>
    </lineage>
</organism>
<comment type="similarity">
    <text evidence="1">Belongs to the eukaryotic initiation factor 4E family.</text>
</comment>
<dbReference type="GO" id="GO:0003743">
    <property type="term" value="F:translation initiation factor activity"/>
    <property type="evidence" value="ECO:0007669"/>
    <property type="project" value="UniProtKB-KW"/>
</dbReference>
<dbReference type="OMA" id="FYQLCSK"/>
<keyword evidence="1" id="KW-0648">Protein biosynthesis</keyword>
<dbReference type="GO" id="GO:0016281">
    <property type="term" value="C:eukaryotic translation initiation factor 4F complex"/>
    <property type="evidence" value="ECO:0007669"/>
    <property type="project" value="TreeGrafter"/>
</dbReference>